<proteinExistence type="inferred from homology"/>
<dbReference type="GO" id="GO:0046961">
    <property type="term" value="F:proton-transporting ATPase activity, rotational mechanism"/>
    <property type="evidence" value="ECO:0007669"/>
    <property type="project" value="InterPro"/>
</dbReference>
<evidence type="ECO:0000313" key="4">
    <source>
        <dbReference type="EMBL" id="OXZ37621.1"/>
    </source>
</evidence>
<dbReference type="Gene3D" id="1.10.132.50">
    <property type="entry name" value="ATP synthase (C/AC39) subunit, domain 3"/>
    <property type="match status" value="1"/>
</dbReference>
<gene>
    <name evidence="4" type="ORF">B9N56_05425</name>
    <name evidence="5" type="ORF">FOC70_08045</name>
</gene>
<dbReference type="InterPro" id="IPR050873">
    <property type="entry name" value="V-ATPase_V0D/AC39_subunit"/>
</dbReference>
<organism evidence="4 6">
    <name type="scientific">Finegoldia magna</name>
    <name type="common">Peptostreptococcus magnus</name>
    <dbReference type="NCBI Taxonomy" id="1260"/>
    <lineage>
        <taxon>Bacteria</taxon>
        <taxon>Bacillati</taxon>
        <taxon>Bacillota</taxon>
        <taxon>Tissierellia</taxon>
        <taxon>Tissierellales</taxon>
        <taxon>Peptoniphilaceae</taxon>
        <taxon>Finegoldia</taxon>
    </lineage>
</organism>
<dbReference type="PANTHER" id="PTHR38682:SF1">
    <property type="entry name" value="V-TYPE ATP SYNTHASE SUBUNIT C"/>
    <property type="match status" value="1"/>
</dbReference>
<dbReference type="OMA" id="RMIDANT"/>
<dbReference type="InterPro" id="IPR035067">
    <property type="entry name" value="V-type_ATPase_csu/dsu"/>
</dbReference>
<reference evidence="4" key="1">
    <citation type="journal article" date="2017" name="J. Clin. Microbiol.">
        <title>Finegoldia magna Isolated from Orthopedic Joint Implant-Associated Infections.</title>
        <authorList>
            <person name="Soderquist B."/>
            <person name="Bjorklund S."/>
            <person name="Hellmark B."/>
            <person name="Jensen A."/>
            <person name="Bruggemann H."/>
        </authorList>
    </citation>
    <scope>NUCLEOTIDE SEQUENCE</scope>
    <source>
        <strain evidence="4">08T492</strain>
    </source>
</reference>
<dbReference type="InterPro" id="IPR044911">
    <property type="entry name" value="V-type_ATPase_csu/dsu_dom_3"/>
</dbReference>
<evidence type="ECO:0000313" key="5">
    <source>
        <dbReference type="EMBL" id="QKH80303.1"/>
    </source>
</evidence>
<dbReference type="Gene3D" id="1.20.1690.10">
    <property type="entry name" value="V-type ATP synthase subunit C domain"/>
    <property type="match status" value="2"/>
</dbReference>
<dbReference type="EMBL" id="NDYI01000016">
    <property type="protein sequence ID" value="OXZ37621.1"/>
    <property type="molecule type" value="Genomic_DNA"/>
</dbReference>
<keyword evidence="2" id="KW-0813">Transport</keyword>
<accession>A0A133MUQ6</accession>
<evidence type="ECO:0000256" key="3">
    <source>
        <dbReference type="ARBA" id="ARBA00023065"/>
    </source>
</evidence>
<evidence type="ECO:0000256" key="2">
    <source>
        <dbReference type="ARBA" id="ARBA00022448"/>
    </source>
</evidence>
<evidence type="ECO:0000313" key="6">
    <source>
        <dbReference type="Proteomes" id="UP000215361"/>
    </source>
</evidence>
<name>A0A133MUQ6_FINMA</name>
<dbReference type="Pfam" id="PF01992">
    <property type="entry name" value="vATP-synt_AC39"/>
    <property type="match status" value="1"/>
</dbReference>
<dbReference type="InterPro" id="IPR002843">
    <property type="entry name" value="ATPase_V0-cplx_csu/dsu"/>
</dbReference>
<reference evidence="5 7" key="3">
    <citation type="submission" date="2020-05" db="EMBL/GenBank/DDBJ databases">
        <title>FDA dAtabase for Regulatory Grade micrObial Sequences (FDA-ARGOS): Supporting development and validation of Infectious Disease Dx tests.</title>
        <authorList>
            <person name="Pederson C."/>
            <person name="Tallon L."/>
            <person name="Sadzewicz L."/>
            <person name="Zhao X."/>
            <person name="Vavikolanu K."/>
            <person name="Mehta A."/>
            <person name="Aluvathingal J."/>
            <person name="Nadendla S."/>
            <person name="Myers T."/>
            <person name="Yan Y."/>
            <person name="Sichtig H."/>
        </authorList>
    </citation>
    <scope>NUCLEOTIDE SEQUENCE [LARGE SCALE GENOMIC DNA]</scope>
    <source>
        <strain evidence="5 7">FDAARGOS_764</strain>
    </source>
</reference>
<evidence type="ECO:0000313" key="7">
    <source>
        <dbReference type="Proteomes" id="UP000502899"/>
    </source>
</evidence>
<comment type="similarity">
    <text evidence="1">Belongs to the V-ATPase V0D/AC39 subunit family.</text>
</comment>
<dbReference type="PANTHER" id="PTHR38682">
    <property type="entry name" value="V-TYPE ATP SYNTHASE SUBUNIT C"/>
    <property type="match status" value="1"/>
</dbReference>
<dbReference type="Proteomes" id="UP000502899">
    <property type="component" value="Chromosome"/>
</dbReference>
<dbReference type="InterPro" id="IPR036079">
    <property type="entry name" value="ATPase_csu/dsu_sf"/>
</dbReference>
<dbReference type="AlphaFoldDB" id="A0A133MUQ6"/>
<dbReference type="Proteomes" id="UP000215361">
    <property type="component" value="Unassembled WGS sequence"/>
</dbReference>
<dbReference type="RefSeq" id="WP_002837700.1">
    <property type="nucleotide sequence ID" value="NZ_CABKMR010000001.1"/>
</dbReference>
<protein>
    <submittedName>
        <fullName evidence="4">V-type ATP synthase subunit C</fullName>
    </submittedName>
</protein>
<sequence length="332" mass="39441">MKKENFIHQSAITRVKEKELLSKNDYERLIDASNLEETVRLLSDSVYQSEFAKLDNYKNYDVALKNELKKTYKYMYDMSSFQYPVDLIALKYDYHNLKVLIKEYLKDEDFSSMLSDITRMEFKTMRDSIKENTESEMEHFDKVIRESIADYEENQDPQMVDIYADREYFVETSEIAKQIDSVLINEYVEDLIDFTNIKTLLRVQNQKKSLEFLKKVIIPNGSIESEKFEAELHSEITEDSPLFKQARIYYYVKEAISEYKKSNSLSVFEKAMDDYLMEKIKEIKKVTYGPEVLFGYLFAKETEIKNLRIIFVGKINSLKPDYIRSKLRLSYA</sequence>
<dbReference type="NCBIfam" id="NF002266">
    <property type="entry name" value="PRK01198.1-2"/>
    <property type="match status" value="1"/>
</dbReference>
<evidence type="ECO:0000256" key="1">
    <source>
        <dbReference type="ARBA" id="ARBA00006709"/>
    </source>
</evidence>
<reference evidence="6" key="2">
    <citation type="submission" date="2017-04" db="EMBL/GenBank/DDBJ databases">
        <title>Finegoldia magna isolated from orthopedic joint implant-associated infections.</title>
        <authorList>
            <person name="Bjorklund S."/>
            <person name="Bruggemann H."/>
            <person name="Jensen A."/>
            <person name="Hellmark B."/>
            <person name="Soderquist B."/>
        </authorList>
    </citation>
    <scope>NUCLEOTIDE SEQUENCE [LARGE SCALE GENOMIC DNA]</scope>
    <source>
        <strain evidence="6">08T492</strain>
    </source>
</reference>
<dbReference type="SUPFAM" id="SSF103486">
    <property type="entry name" value="V-type ATP synthase subunit C"/>
    <property type="match status" value="1"/>
</dbReference>
<dbReference type="EMBL" id="CP054000">
    <property type="protein sequence ID" value="QKH80303.1"/>
    <property type="molecule type" value="Genomic_DNA"/>
</dbReference>
<keyword evidence="3" id="KW-0406">Ion transport</keyword>